<dbReference type="AlphaFoldDB" id="A0A941I972"/>
<dbReference type="Proteomes" id="UP000680067">
    <property type="component" value="Unassembled WGS sequence"/>
</dbReference>
<evidence type="ECO:0000313" key="2">
    <source>
        <dbReference type="Proteomes" id="UP000680067"/>
    </source>
</evidence>
<dbReference type="RefSeq" id="WP_212688805.1">
    <property type="nucleotide sequence ID" value="NZ_JAGSPN010000012.1"/>
</dbReference>
<keyword evidence="2" id="KW-1185">Reference proteome</keyword>
<dbReference type="PROSITE" id="PS51257">
    <property type="entry name" value="PROKAR_LIPOPROTEIN"/>
    <property type="match status" value="1"/>
</dbReference>
<accession>A0A941I972</accession>
<organism evidence="1 2">
    <name type="scientific">Undibacterium luofuense</name>
    <dbReference type="NCBI Taxonomy" id="2828733"/>
    <lineage>
        <taxon>Bacteria</taxon>
        <taxon>Pseudomonadati</taxon>
        <taxon>Pseudomonadota</taxon>
        <taxon>Betaproteobacteria</taxon>
        <taxon>Burkholderiales</taxon>
        <taxon>Oxalobacteraceae</taxon>
        <taxon>Undibacterium</taxon>
    </lineage>
</organism>
<evidence type="ECO:0000313" key="1">
    <source>
        <dbReference type="EMBL" id="MBR7783533.1"/>
    </source>
</evidence>
<protein>
    <recommendedName>
        <fullName evidence="3">Lipoprotein</fullName>
    </recommendedName>
</protein>
<sequence length="286" mass="30097">MKQGLRFSRPLQFSCAIALLVLSGCGGGGNPGEDIGNAIGQGVTCAVLNCKESSDLALTDISTRFSVSQNNGMVQVDAGLGQSANVFTTVRPSGSDKLTAASNGQSVVLTDNSGGMRTSYRGLIADSSAQPVVTVSLQRGADSYPATVTIPSAFSITTPAAVSNLPRTAVKMRVQFSRNMPGYVSVSLAATCNRTDGSSFSDTTDMQYKLDPDAYRIDTLDLDAVLNARSQAKNNNNPNTALVSACTVDFTWTNYVTGTVSSSLNKYSDIRGTRSVTHRVNYDARA</sequence>
<dbReference type="EMBL" id="JAGSPN010000012">
    <property type="protein sequence ID" value="MBR7783533.1"/>
    <property type="molecule type" value="Genomic_DNA"/>
</dbReference>
<reference evidence="1" key="1">
    <citation type="submission" date="2021-04" db="EMBL/GenBank/DDBJ databases">
        <title>novel species isolated from subtropical streams in China.</title>
        <authorList>
            <person name="Lu H."/>
        </authorList>
    </citation>
    <scope>NUCLEOTIDE SEQUENCE</scope>
    <source>
        <strain evidence="1">LFS511W</strain>
    </source>
</reference>
<evidence type="ECO:0008006" key="3">
    <source>
        <dbReference type="Google" id="ProtNLM"/>
    </source>
</evidence>
<name>A0A941I972_9BURK</name>
<proteinExistence type="predicted"/>
<gene>
    <name evidence="1" type="ORF">KDM89_15415</name>
</gene>
<comment type="caution">
    <text evidence="1">The sequence shown here is derived from an EMBL/GenBank/DDBJ whole genome shotgun (WGS) entry which is preliminary data.</text>
</comment>